<keyword evidence="4 5" id="KW-0560">Oxidoreductase</keyword>
<dbReference type="Gene3D" id="3.30.1130.10">
    <property type="match status" value="1"/>
</dbReference>
<dbReference type="GO" id="GO:0005737">
    <property type="term" value="C:cytoplasm"/>
    <property type="evidence" value="ECO:0007669"/>
    <property type="project" value="InterPro"/>
</dbReference>
<comment type="caution">
    <text evidence="5">The sequence shown here is derived from an EMBL/GenBank/DDBJ whole genome shotgun (WGS) entry which is preliminary data.</text>
</comment>
<dbReference type="NCBIfam" id="TIGR03139">
    <property type="entry name" value="QueF-II"/>
    <property type="match status" value="1"/>
</dbReference>
<dbReference type="GO" id="GO:0008616">
    <property type="term" value="P:tRNA queuosine(34) biosynthetic process"/>
    <property type="evidence" value="ECO:0007669"/>
    <property type="project" value="UniProtKB-KW"/>
</dbReference>
<dbReference type="InterPro" id="IPR043133">
    <property type="entry name" value="GTP-CH-I_C/QueF"/>
</dbReference>
<dbReference type="EMBL" id="SZON01000473">
    <property type="protein sequence ID" value="TKI95685.1"/>
    <property type="molecule type" value="Genomic_DNA"/>
</dbReference>
<evidence type="ECO:0000256" key="1">
    <source>
        <dbReference type="ARBA" id="ARBA00022490"/>
    </source>
</evidence>
<evidence type="ECO:0000256" key="3">
    <source>
        <dbReference type="ARBA" id="ARBA00022857"/>
    </source>
</evidence>
<dbReference type="InterPro" id="IPR016856">
    <property type="entry name" value="QueF_type1"/>
</dbReference>
<keyword evidence="1" id="KW-0963">Cytoplasm</keyword>
<evidence type="ECO:0000313" key="5">
    <source>
        <dbReference type="EMBL" id="TKI95685.1"/>
    </source>
</evidence>
<dbReference type="AlphaFoldDB" id="A0A4U3B329"/>
<evidence type="ECO:0000256" key="4">
    <source>
        <dbReference type="ARBA" id="ARBA00023002"/>
    </source>
</evidence>
<dbReference type="PANTHER" id="PTHR34354">
    <property type="entry name" value="NADPH-DEPENDENT 7-CYANO-7-DEAZAGUANINE REDUCTASE"/>
    <property type="match status" value="1"/>
</dbReference>
<dbReference type="GO" id="GO:0033739">
    <property type="term" value="F:preQ1 synthase activity"/>
    <property type="evidence" value="ECO:0007669"/>
    <property type="project" value="UniProtKB-EC"/>
</dbReference>
<protein>
    <submittedName>
        <fullName evidence="5">PreQ(1) synthase</fullName>
        <ecNumber evidence="5">1.7.1.13</ecNumber>
    </submittedName>
</protein>
<gene>
    <name evidence="5" type="primary">queF</name>
    <name evidence="5" type="ORF">FC699_12695</name>
</gene>
<evidence type="ECO:0000313" key="6">
    <source>
        <dbReference type="Proteomes" id="UP000305222"/>
    </source>
</evidence>
<keyword evidence="3" id="KW-0521">NADP</keyword>
<feature type="non-terminal residue" evidence="5">
    <location>
        <position position="94"/>
    </location>
</feature>
<evidence type="ECO:0000256" key="2">
    <source>
        <dbReference type="ARBA" id="ARBA00022785"/>
    </source>
</evidence>
<dbReference type="InterPro" id="IPR050084">
    <property type="entry name" value="NADPH_dep_7-cyano-7-deazaG_red"/>
</dbReference>
<dbReference type="HAMAP" id="MF_00818">
    <property type="entry name" value="QueF_type1"/>
    <property type="match status" value="1"/>
</dbReference>
<dbReference type="InterPro" id="IPR029500">
    <property type="entry name" value="QueF"/>
</dbReference>
<sequence>MAGRLDEDLKDVTLLGNQNTKYLFEYSPEILEVFDNNHPNRDYFVKFNCPEFTSLCPKTGQPDFATIYISYIPEQRMVESKSLKLYLFSFRNHG</sequence>
<dbReference type="PANTHER" id="PTHR34354:SF1">
    <property type="entry name" value="NADPH-DEPENDENT 7-CYANO-7-DEAZAGUANINE REDUCTASE"/>
    <property type="match status" value="1"/>
</dbReference>
<accession>A0A4U3B329</accession>
<dbReference type="Proteomes" id="UP000305222">
    <property type="component" value="Unassembled WGS sequence"/>
</dbReference>
<dbReference type="EC" id="1.7.1.13" evidence="5"/>
<keyword evidence="2" id="KW-0671">Queuosine biosynthesis</keyword>
<name>A0A4U3B329_9BACI</name>
<organism evidence="5 6">
    <name type="scientific">Bacillus wiedmannii</name>
    <dbReference type="NCBI Taxonomy" id="1890302"/>
    <lineage>
        <taxon>Bacteria</taxon>
        <taxon>Bacillati</taxon>
        <taxon>Bacillota</taxon>
        <taxon>Bacilli</taxon>
        <taxon>Bacillales</taxon>
        <taxon>Bacillaceae</taxon>
        <taxon>Bacillus</taxon>
        <taxon>Bacillus cereus group</taxon>
    </lineage>
</organism>
<dbReference type="SUPFAM" id="SSF55620">
    <property type="entry name" value="Tetrahydrobiopterin biosynthesis enzymes-like"/>
    <property type="match status" value="1"/>
</dbReference>
<proteinExistence type="inferred from homology"/>
<dbReference type="Pfam" id="PF14489">
    <property type="entry name" value="QueF"/>
    <property type="match status" value="1"/>
</dbReference>
<reference evidence="5 6" key="1">
    <citation type="journal article" date="2019" name="Environ. Microbiol.">
        <title>An active ?-lactamase is a part of an orchestrated cell wall stress resistance network of Bacillus subtilis and related rhizosphere species.</title>
        <authorList>
            <person name="Bucher T."/>
            <person name="Keren-Paz A."/>
            <person name="Hausser J."/>
            <person name="Olender T."/>
            <person name="Cytryn E."/>
            <person name="Kolodkin-Gal I."/>
        </authorList>
    </citation>
    <scope>NUCLEOTIDE SEQUENCE [LARGE SCALE GENOMIC DNA]</scope>
    <source>
        <strain evidence="5 6">I5</strain>
    </source>
</reference>